<keyword evidence="2" id="KW-1185">Reference proteome</keyword>
<dbReference type="Proteomes" id="UP000821837">
    <property type="component" value="Unassembled WGS sequence"/>
</dbReference>
<evidence type="ECO:0000313" key="1">
    <source>
        <dbReference type="EMBL" id="KAH7935613.1"/>
    </source>
</evidence>
<reference evidence="1" key="1">
    <citation type="journal article" date="2020" name="Cell">
        <title>Large-Scale Comparative Analyses of Tick Genomes Elucidate Their Genetic Diversity and Vector Capacities.</title>
        <authorList>
            <consortium name="Tick Genome and Microbiome Consortium (TIGMIC)"/>
            <person name="Jia N."/>
            <person name="Wang J."/>
            <person name="Shi W."/>
            <person name="Du L."/>
            <person name="Sun Y."/>
            <person name="Zhan W."/>
            <person name="Jiang J.F."/>
            <person name="Wang Q."/>
            <person name="Zhang B."/>
            <person name="Ji P."/>
            <person name="Bell-Sakyi L."/>
            <person name="Cui X.M."/>
            <person name="Yuan T.T."/>
            <person name="Jiang B.G."/>
            <person name="Yang W.F."/>
            <person name="Lam T.T."/>
            <person name="Chang Q.C."/>
            <person name="Ding S.J."/>
            <person name="Wang X.J."/>
            <person name="Zhu J.G."/>
            <person name="Ruan X.D."/>
            <person name="Zhao L."/>
            <person name="Wei J.T."/>
            <person name="Ye R.Z."/>
            <person name="Que T.C."/>
            <person name="Du C.H."/>
            <person name="Zhou Y.H."/>
            <person name="Cheng J.X."/>
            <person name="Dai P.F."/>
            <person name="Guo W.B."/>
            <person name="Han X.H."/>
            <person name="Huang E.J."/>
            <person name="Li L.F."/>
            <person name="Wei W."/>
            <person name="Gao Y.C."/>
            <person name="Liu J.Z."/>
            <person name="Shao H.Z."/>
            <person name="Wang X."/>
            <person name="Wang C.C."/>
            <person name="Yang T.C."/>
            <person name="Huo Q.B."/>
            <person name="Li W."/>
            <person name="Chen H.Y."/>
            <person name="Chen S.E."/>
            <person name="Zhou L.G."/>
            <person name="Ni X.B."/>
            <person name="Tian J.H."/>
            <person name="Sheng Y."/>
            <person name="Liu T."/>
            <person name="Pan Y.S."/>
            <person name="Xia L.Y."/>
            <person name="Li J."/>
            <person name="Zhao F."/>
            <person name="Cao W.C."/>
        </authorList>
    </citation>
    <scope>NUCLEOTIDE SEQUENCE</scope>
    <source>
        <strain evidence="1">Rsan-2018</strain>
    </source>
</reference>
<dbReference type="AlphaFoldDB" id="A0A9D4SMQ7"/>
<accession>A0A9D4SMQ7</accession>
<organism evidence="1 2">
    <name type="scientific">Rhipicephalus sanguineus</name>
    <name type="common">Brown dog tick</name>
    <name type="synonym">Ixodes sanguineus</name>
    <dbReference type="NCBI Taxonomy" id="34632"/>
    <lineage>
        <taxon>Eukaryota</taxon>
        <taxon>Metazoa</taxon>
        <taxon>Ecdysozoa</taxon>
        <taxon>Arthropoda</taxon>
        <taxon>Chelicerata</taxon>
        <taxon>Arachnida</taxon>
        <taxon>Acari</taxon>
        <taxon>Parasitiformes</taxon>
        <taxon>Ixodida</taxon>
        <taxon>Ixodoidea</taxon>
        <taxon>Ixodidae</taxon>
        <taxon>Rhipicephalinae</taxon>
        <taxon>Rhipicephalus</taxon>
        <taxon>Rhipicephalus</taxon>
    </lineage>
</organism>
<dbReference type="EMBL" id="JABSTV010001255">
    <property type="protein sequence ID" value="KAH7935613.1"/>
    <property type="molecule type" value="Genomic_DNA"/>
</dbReference>
<comment type="caution">
    <text evidence="1">The sequence shown here is derived from an EMBL/GenBank/DDBJ whole genome shotgun (WGS) entry which is preliminary data.</text>
</comment>
<sequence>MQTRKTLKKVEKELTLRLYDDAENIVQGDGVRCVVSIAYVSGIQVWNGGRAWLCGPLVRAFPSCRSFSSLWPLILVAIGAEVQGMEKRLQL</sequence>
<evidence type="ECO:0000313" key="2">
    <source>
        <dbReference type="Proteomes" id="UP000821837"/>
    </source>
</evidence>
<protein>
    <submittedName>
        <fullName evidence="1">Uncharacterized protein</fullName>
    </submittedName>
</protein>
<name>A0A9D4SMQ7_RHISA</name>
<gene>
    <name evidence="1" type="ORF">HPB52_010546</name>
</gene>
<reference evidence="1" key="2">
    <citation type="submission" date="2021-09" db="EMBL/GenBank/DDBJ databases">
        <authorList>
            <person name="Jia N."/>
            <person name="Wang J."/>
            <person name="Shi W."/>
            <person name="Du L."/>
            <person name="Sun Y."/>
            <person name="Zhan W."/>
            <person name="Jiang J."/>
            <person name="Wang Q."/>
            <person name="Zhang B."/>
            <person name="Ji P."/>
            <person name="Sakyi L.B."/>
            <person name="Cui X."/>
            <person name="Yuan T."/>
            <person name="Jiang B."/>
            <person name="Yang W."/>
            <person name="Lam T.T.-Y."/>
            <person name="Chang Q."/>
            <person name="Ding S."/>
            <person name="Wang X."/>
            <person name="Zhu J."/>
            <person name="Ruan X."/>
            <person name="Zhao L."/>
            <person name="Wei J."/>
            <person name="Que T."/>
            <person name="Du C."/>
            <person name="Cheng J."/>
            <person name="Dai P."/>
            <person name="Han X."/>
            <person name="Huang E."/>
            <person name="Gao Y."/>
            <person name="Liu J."/>
            <person name="Shao H."/>
            <person name="Ye R."/>
            <person name="Li L."/>
            <person name="Wei W."/>
            <person name="Wang X."/>
            <person name="Wang C."/>
            <person name="Huo Q."/>
            <person name="Li W."/>
            <person name="Guo W."/>
            <person name="Chen H."/>
            <person name="Chen S."/>
            <person name="Zhou L."/>
            <person name="Zhou L."/>
            <person name="Ni X."/>
            <person name="Tian J."/>
            <person name="Zhou Y."/>
            <person name="Sheng Y."/>
            <person name="Liu T."/>
            <person name="Pan Y."/>
            <person name="Xia L."/>
            <person name="Li J."/>
            <person name="Zhao F."/>
            <person name="Cao W."/>
        </authorList>
    </citation>
    <scope>NUCLEOTIDE SEQUENCE</scope>
    <source>
        <strain evidence="1">Rsan-2018</strain>
        <tissue evidence="1">Larvae</tissue>
    </source>
</reference>
<proteinExistence type="predicted"/>